<dbReference type="GeneID" id="22912051"/>
<dbReference type="RefSeq" id="XP_011129929.1">
    <property type="nucleotide sequence ID" value="XM_011131627.1"/>
</dbReference>
<evidence type="ECO:0000256" key="1">
    <source>
        <dbReference type="SAM" id="MobiDB-lite"/>
    </source>
</evidence>
<evidence type="ECO:0000313" key="3">
    <source>
        <dbReference type="Proteomes" id="UP000019763"/>
    </source>
</evidence>
<evidence type="ECO:0000313" key="2">
    <source>
        <dbReference type="EMBL" id="EZG70509.1"/>
    </source>
</evidence>
<keyword evidence="3" id="KW-1185">Reference proteome</keyword>
<name>A0A023B8X7_GRENI</name>
<dbReference type="VEuPathDB" id="CryptoDB:GNI_055440"/>
<feature type="compositionally biased region" description="Polar residues" evidence="1">
    <location>
        <begin position="260"/>
        <end position="270"/>
    </location>
</feature>
<dbReference type="EMBL" id="AFNH02000421">
    <property type="protein sequence ID" value="EZG70509.1"/>
    <property type="molecule type" value="Genomic_DNA"/>
</dbReference>
<sequence length="284" mass="31555">MDLALLLTLHIVPSLHEDRSVDRLVQKEMSSVVGMQRQRLEVLEEQLACSVDVNGRFLEALAVLDWLRRPADLAPMVGALLRAALGRSDTVQREAVGVVRRLLMRRRTPSDGIVGVKNTLEGFIEEHAHEIIARCPFTMQRVADTLSRILSGGAPEESRPHIILAVIPPVTSEDKAVLIGYLPCASKTRPNRLGIGLQHILRDRLGCDAVSHNGFASYIVRVRGESGRKAFQLLFPRKRSRRSSQQGRRGKRPKQRENSDPQADGNSSQGEVGKQADEIRDAVF</sequence>
<gene>
    <name evidence="2" type="ORF">GNI_055440</name>
</gene>
<proteinExistence type="predicted"/>
<protein>
    <submittedName>
        <fullName evidence="2">Uncharacterized protein</fullName>
    </submittedName>
</protein>
<feature type="region of interest" description="Disordered" evidence="1">
    <location>
        <begin position="236"/>
        <end position="284"/>
    </location>
</feature>
<dbReference type="Proteomes" id="UP000019763">
    <property type="component" value="Unassembled WGS sequence"/>
</dbReference>
<feature type="compositionally biased region" description="Basic residues" evidence="1">
    <location>
        <begin position="236"/>
        <end position="254"/>
    </location>
</feature>
<comment type="caution">
    <text evidence="2">The sequence shown here is derived from an EMBL/GenBank/DDBJ whole genome shotgun (WGS) entry which is preliminary data.</text>
</comment>
<accession>A0A023B8X7</accession>
<organism evidence="2 3">
    <name type="scientific">Gregarina niphandrodes</name>
    <name type="common">Septate eugregarine</name>
    <dbReference type="NCBI Taxonomy" id="110365"/>
    <lineage>
        <taxon>Eukaryota</taxon>
        <taxon>Sar</taxon>
        <taxon>Alveolata</taxon>
        <taxon>Apicomplexa</taxon>
        <taxon>Conoidasida</taxon>
        <taxon>Gregarinasina</taxon>
        <taxon>Eugregarinorida</taxon>
        <taxon>Gregarinidae</taxon>
        <taxon>Gregarina</taxon>
    </lineage>
</organism>
<reference evidence="2" key="1">
    <citation type="submission" date="2013-12" db="EMBL/GenBank/DDBJ databases">
        <authorList>
            <person name="Omoto C.K."/>
            <person name="Sibley D."/>
            <person name="Venepally P."/>
            <person name="Hadjithomas M."/>
            <person name="Karamycheva S."/>
            <person name="Brunk B."/>
            <person name="Roos D."/>
            <person name="Caler E."/>
            <person name="Lorenzi H."/>
        </authorList>
    </citation>
    <scope>NUCLEOTIDE SEQUENCE</scope>
</reference>
<dbReference type="AlphaFoldDB" id="A0A023B8X7"/>
<feature type="compositionally biased region" description="Basic and acidic residues" evidence="1">
    <location>
        <begin position="274"/>
        <end position="284"/>
    </location>
</feature>